<evidence type="ECO:0000313" key="9">
    <source>
        <dbReference type="EMBL" id="AMK12534.1"/>
    </source>
</evidence>
<feature type="binding site" description="covalent" evidence="6">
    <location>
        <position position="114"/>
    </location>
    <ligand>
        <name>heme c</name>
        <dbReference type="ChEBI" id="CHEBI:61717"/>
        <label>3</label>
    </ligand>
</feature>
<feature type="binding site" description="axial binding residue" evidence="6">
    <location>
        <position position="66"/>
    </location>
    <ligand>
        <name>heme c</name>
        <dbReference type="ChEBI" id="CHEBI:61717"/>
        <label>1</label>
    </ligand>
    <ligandPart>
        <name>Fe</name>
        <dbReference type="ChEBI" id="CHEBI:18248"/>
    </ligandPart>
</feature>
<dbReference type="GO" id="GO:0009055">
    <property type="term" value="F:electron transfer activity"/>
    <property type="evidence" value="ECO:0007669"/>
    <property type="project" value="InterPro"/>
</dbReference>
<gene>
    <name evidence="9" type="ORF">AWY79_16215</name>
    <name evidence="10" type="ORF">EDC59_102277</name>
</gene>
<dbReference type="InterPro" id="IPR036280">
    <property type="entry name" value="Multihaem_cyt_sf"/>
</dbReference>
<dbReference type="OrthoDB" id="5418612at2"/>
<feature type="domain" description="Class III cytochrome C" evidence="8">
    <location>
        <begin position="46"/>
        <end position="132"/>
    </location>
</feature>
<keyword evidence="3 6" id="KW-0479">Metal-binding</keyword>
<reference evidence="10 12" key="2">
    <citation type="submission" date="2019-03" db="EMBL/GenBank/DDBJ databases">
        <title>Genomic Encyclopedia of Type Strains, Phase IV (KMG-IV): sequencing the most valuable type-strain genomes for metagenomic binning, comparative biology and taxonomic classification.</title>
        <authorList>
            <person name="Goeker M."/>
        </authorList>
    </citation>
    <scope>NUCLEOTIDE SEQUENCE [LARGE SCALE GENOMIC DNA]</scope>
    <source>
        <strain evidence="10 12">DSM 101483</strain>
    </source>
</reference>
<evidence type="ECO:0000256" key="7">
    <source>
        <dbReference type="SAM" id="SignalP"/>
    </source>
</evidence>
<dbReference type="RefSeq" id="WP_066806202.1">
    <property type="nucleotide sequence ID" value="NZ_CP014206.1"/>
</dbReference>
<evidence type="ECO:0000259" key="8">
    <source>
        <dbReference type="Pfam" id="PF02085"/>
    </source>
</evidence>
<dbReference type="Proteomes" id="UP000295506">
    <property type="component" value="Unassembled WGS sequence"/>
</dbReference>
<feature type="binding site" description="axial binding residue" evidence="6">
    <location>
        <position position="58"/>
    </location>
    <ligand>
        <name>heme c</name>
        <dbReference type="ChEBI" id="CHEBI:61717"/>
        <label>1</label>
    </ligand>
    <ligandPart>
        <name>Fe</name>
        <dbReference type="ChEBI" id="CHEBI:18248"/>
    </ligandPart>
</feature>
<feature type="binding site" description="axial binding residue" evidence="6">
    <location>
        <position position="83"/>
    </location>
    <ligand>
        <name>heme c</name>
        <dbReference type="ChEBI" id="CHEBI:61717"/>
        <label>1</label>
    </ligand>
    <ligandPart>
        <name>Fe</name>
        <dbReference type="ChEBI" id="CHEBI:18248"/>
    </ligandPart>
</feature>
<dbReference type="GO" id="GO:0020037">
    <property type="term" value="F:heme binding"/>
    <property type="evidence" value="ECO:0007669"/>
    <property type="project" value="InterPro"/>
</dbReference>
<accession>A0A126QRE2</accession>
<feature type="binding site" description="axial binding residue" evidence="6">
    <location>
        <position position="68"/>
    </location>
    <ligand>
        <name>heme c</name>
        <dbReference type="ChEBI" id="CHEBI:61717"/>
        <label>1</label>
    </ligand>
    <ligandPart>
        <name>Fe</name>
        <dbReference type="ChEBI" id="CHEBI:18248"/>
    </ligandPart>
</feature>
<feature type="binding site" description="covalent" evidence="6">
    <location>
        <position position="67"/>
    </location>
    <ligand>
        <name>heme c</name>
        <dbReference type="ChEBI" id="CHEBI:61717"/>
        <label>1</label>
    </ligand>
</feature>
<feature type="binding site" description="axial binding residue" evidence="6">
    <location>
        <position position="55"/>
    </location>
    <ligand>
        <name>heme c</name>
        <dbReference type="ChEBI" id="CHEBI:61717"/>
        <label>1</label>
    </ligand>
    <ligandPart>
        <name>Fe</name>
        <dbReference type="ChEBI" id="CHEBI:18248"/>
    </ligandPart>
</feature>
<feature type="binding site" description="axial binding residue" evidence="6">
    <location>
        <position position="82"/>
    </location>
    <ligand>
        <name>heme c</name>
        <dbReference type="ChEBI" id="CHEBI:61717"/>
        <label>1</label>
    </ligand>
    <ligandPart>
        <name>Fe</name>
        <dbReference type="ChEBI" id="CHEBI:18248"/>
    </ligandPart>
</feature>
<dbReference type="InterPro" id="IPR002322">
    <property type="entry name" value="Cyt_c_III"/>
</dbReference>
<feature type="binding site" description="axial binding residue" evidence="6">
    <location>
        <position position="110"/>
    </location>
    <ligand>
        <name>heme c</name>
        <dbReference type="ChEBI" id="CHEBI:61717"/>
        <label>1</label>
    </ligand>
    <ligandPart>
        <name>Fe</name>
        <dbReference type="ChEBI" id="CHEBI:18248"/>
    </ligandPart>
</feature>
<name>A0A126QRE2_9BACT</name>
<comment type="cofactor">
    <cofactor evidence="6">
        <name>heme c</name>
        <dbReference type="ChEBI" id="CHEBI:61717"/>
    </cofactor>
    <text evidence="6">Binds 4 heme c groups covalently per monomer.</text>
</comment>
<feature type="binding site" description="axial binding residue" evidence="6">
    <location>
        <position position="113"/>
    </location>
    <ligand>
        <name>heme c</name>
        <dbReference type="ChEBI" id="CHEBI:61717"/>
        <label>1</label>
    </ligand>
    <ligandPart>
        <name>Fe</name>
        <dbReference type="ChEBI" id="CHEBI:18248"/>
    </ligandPart>
</feature>
<dbReference type="KEGG" id="dej:AWY79_16215"/>
<keyword evidence="4" id="KW-0249">Electron transport</keyword>
<dbReference type="PRINTS" id="PR00609">
    <property type="entry name" value="CYTOCHROMEC3"/>
</dbReference>
<evidence type="ECO:0000256" key="4">
    <source>
        <dbReference type="ARBA" id="ARBA00022982"/>
    </source>
</evidence>
<evidence type="ECO:0000313" key="10">
    <source>
        <dbReference type="EMBL" id="TDT90844.1"/>
    </source>
</evidence>
<dbReference type="EMBL" id="SOBK01000002">
    <property type="protein sequence ID" value="TDT90844.1"/>
    <property type="molecule type" value="Genomic_DNA"/>
</dbReference>
<organism evidence="10 12">
    <name type="scientific">Pseudodesulfovibrio indicus</name>
    <dbReference type="NCBI Taxonomy" id="1716143"/>
    <lineage>
        <taxon>Bacteria</taxon>
        <taxon>Pseudomonadati</taxon>
        <taxon>Thermodesulfobacteriota</taxon>
        <taxon>Desulfovibrionia</taxon>
        <taxon>Desulfovibrionales</taxon>
        <taxon>Desulfovibrionaceae</taxon>
    </lineage>
</organism>
<evidence type="ECO:0000256" key="6">
    <source>
        <dbReference type="PIRSR" id="PIRSR602322-1"/>
    </source>
</evidence>
<evidence type="ECO:0000256" key="5">
    <source>
        <dbReference type="ARBA" id="ARBA00023004"/>
    </source>
</evidence>
<keyword evidence="1" id="KW-0813">Transport</keyword>
<dbReference type="SUPFAM" id="SSF48695">
    <property type="entry name" value="Multiheme cytochromes"/>
    <property type="match status" value="1"/>
</dbReference>
<dbReference type="GO" id="GO:0046872">
    <property type="term" value="F:metal ion binding"/>
    <property type="evidence" value="ECO:0007669"/>
    <property type="project" value="UniProtKB-KW"/>
</dbReference>
<proteinExistence type="predicted"/>
<dbReference type="Gene3D" id="3.90.10.10">
    <property type="entry name" value="Cytochrome C3"/>
    <property type="match status" value="1"/>
</dbReference>
<feature type="binding site" description="covalent" evidence="6">
    <location>
        <position position="133"/>
    </location>
    <ligand>
        <name>heme c</name>
        <dbReference type="ChEBI" id="CHEBI:61717"/>
        <label>4</label>
    </ligand>
</feature>
<evidence type="ECO:0000256" key="3">
    <source>
        <dbReference type="ARBA" id="ARBA00022723"/>
    </source>
</evidence>
<feature type="signal peptide" evidence="7">
    <location>
        <begin position="1"/>
        <end position="21"/>
    </location>
</feature>
<dbReference type="Pfam" id="PF02085">
    <property type="entry name" value="Cytochrom_CIII"/>
    <property type="match status" value="1"/>
</dbReference>
<feature type="binding site" description="axial binding residue" evidence="6">
    <location>
        <position position="79"/>
    </location>
    <ligand>
        <name>heme c</name>
        <dbReference type="ChEBI" id="CHEBI:61717"/>
        <label>1</label>
    </ligand>
    <ligandPart>
        <name>Fe</name>
        <dbReference type="ChEBI" id="CHEBI:18248"/>
    </ligandPart>
</feature>
<feature type="binding site" description="axial binding residue" evidence="6">
    <location>
        <position position="127"/>
    </location>
    <ligand>
        <name>heme c</name>
        <dbReference type="ChEBI" id="CHEBI:61717"/>
        <label>1</label>
    </ligand>
    <ligandPart>
        <name>Fe</name>
        <dbReference type="ChEBI" id="CHEBI:18248"/>
    </ligandPart>
</feature>
<protein>
    <submittedName>
        <fullName evidence="10">Class III cytochrome C family protein</fullName>
    </submittedName>
</protein>
<evidence type="ECO:0000256" key="2">
    <source>
        <dbReference type="ARBA" id="ARBA00022617"/>
    </source>
</evidence>
<dbReference type="Proteomes" id="UP000055611">
    <property type="component" value="Chromosome"/>
</dbReference>
<keyword evidence="5 6" id="KW-0408">Iron</keyword>
<feature type="binding site" description="axial binding residue" evidence="6">
    <location>
        <position position="132"/>
    </location>
    <ligand>
        <name>heme c</name>
        <dbReference type="ChEBI" id="CHEBI:61717"/>
        <label>1</label>
    </ligand>
    <ligandPart>
        <name>Fe</name>
        <dbReference type="ChEBI" id="CHEBI:18248"/>
    </ligandPart>
</feature>
<keyword evidence="2 6" id="KW-0349">Heme</keyword>
<feature type="binding site" description="axial binding residue" evidence="6">
    <location>
        <position position="63"/>
    </location>
    <ligand>
        <name>heme c</name>
        <dbReference type="ChEBI" id="CHEBI:61717"/>
        <label>1</label>
    </ligand>
    <ligandPart>
        <name>Fe</name>
        <dbReference type="ChEBI" id="CHEBI:18248"/>
    </ligandPart>
</feature>
<evidence type="ECO:0000313" key="12">
    <source>
        <dbReference type="Proteomes" id="UP000295506"/>
    </source>
</evidence>
<reference evidence="9 11" key="1">
    <citation type="journal article" date="2016" name="Front. Microbiol.">
        <title>Genome Sequence of the Piezophilic, Mesophilic Sulfate-Reducing Bacterium Desulfovibrio indicus J2T.</title>
        <authorList>
            <person name="Cao J."/>
            <person name="Maignien L."/>
            <person name="Shao Z."/>
            <person name="Alain K."/>
            <person name="Jebbar M."/>
        </authorList>
    </citation>
    <scope>NUCLEOTIDE SEQUENCE [LARGE SCALE GENOMIC DNA]</scope>
    <source>
        <strain evidence="9 11">J2</strain>
    </source>
</reference>
<evidence type="ECO:0000313" key="11">
    <source>
        <dbReference type="Proteomes" id="UP000055611"/>
    </source>
</evidence>
<feature type="chain" id="PRO_5044548238" evidence="7">
    <location>
        <begin position="22"/>
        <end position="138"/>
    </location>
</feature>
<keyword evidence="7" id="KW-0732">Signal</keyword>
<dbReference type="InterPro" id="IPR020942">
    <property type="entry name" value="Cyt_c_III_dom"/>
</dbReference>
<dbReference type="EMBL" id="CP014206">
    <property type="protein sequence ID" value="AMK12534.1"/>
    <property type="molecule type" value="Genomic_DNA"/>
</dbReference>
<sequence>MKKIFILSLLCVCLTAVLAFAQTALESAIDAPDDDLEINVIKGNSERDLGVVFNHSSHDSIDCFTCHHKNTVANQPESCANCHTDTAPDAQGYKSFFRAMHLKGAKQTTCLACHGEEFEGDKDLTGCTNSACHPTGLY</sequence>
<keyword evidence="11" id="KW-1185">Reference proteome</keyword>
<evidence type="ECO:0000256" key="1">
    <source>
        <dbReference type="ARBA" id="ARBA00022448"/>
    </source>
</evidence>
<dbReference type="AlphaFoldDB" id="A0A126QRE2"/>
<dbReference type="CDD" id="cd08168">
    <property type="entry name" value="Cytochrom_C3"/>
    <property type="match status" value="1"/>
</dbReference>